<organism evidence="2 3">
    <name type="scientific">Patella caerulea</name>
    <name type="common">Rayed Mediterranean limpet</name>
    <dbReference type="NCBI Taxonomy" id="87958"/>
    <lineage>
        <taxon>Eukaryota</taxon>
        <taxon>Metazoa</taxon>
        <taxon>Spiralia</taxon>
        <taxon>Lophotrochozoa</taxon>
        <taxon>Mollusca</taxon>
        <taxon>Gastropoda</taxon>
        <taxon>Patellogastropoda</taxon>
        <taxon>Patelloidea</taxon>
        <taxon>Patellidae</taxon>
        <taxon>Patella</taxon>
    </lineage>
</organism>
<sequence length="99" mass="11138">MKDLTDNGEIRPDIVDVFTRLCPDPTSTAIPREKSENEHTSSANAPEIDSELVAFKLELHTVKAENQKAILRRQIEEERKRRKEPISSSPSENPVNGGE</sequence>
<reference evidence="2 3" key="1">
    <citation type="submission" date="2024-01" db="EMBL/GenBank/DDBJ databases">
        <title>The genome of the rayed Mediterranean limpet Patella caerulea (Linnaeus, 1758).</title>
        <authorList>
            <person name="Anh-Thu Weber A."/>
            <person name="Halstead-Nussloch G."/>
        </authorList>
    </citation>
    <scope>NUCLEOTIDE SEQUENCE [LARGE SCALE GENOMIC DNA]</scope>
    <source>
        <strain evidence="2">AATW-2023a</strain>
        <tissue evidence="2">Whole specimen</tissue>
    </source>
</reference>
<accession>A0AAN8JL08</accession>
<dbReference type="Proteomes" id="UP001347796">
    <property type="component" value="Unassembled WGS sequence"/>
</dbReference>
<keyword evidence="3" id="KW-1185">Reference proteome</keyword>
<name>A0AAN8JL08_PATCE</name>
<dbReference type="EMBL" id="JAZGQO010000010">
    <property type="protein sequence ID" value="KAK6177245.1"/>
    <property type="molecule type" value="Genomic_DNA"/>
</dbReference>
<evidence type="ECO:0000313" key="3">
    <source>
        <dbReference type="Proteomes" id="UP001347796"/>
    </source>
</evidence>
<feature type="region of interest" description="Disordered" evidence="1">
    <location>
        <begin position="24"/>
        <end position="48"/>
    </location>
</feature>
<comment type="caution">
    <text evidence="2">The sequence shown here is derived from an EMBL/GenBank/DDBJ whole genome shotgun (WGS) entry which is preliminary data.</text>
</comment>
<evidence type="ECO:0000256" key="1">
    <source>
        <dbReference type="SAM" id="MobiDB-lite"/>
    </source>
</evidence>
<protein>
    <submittedName>
        <fullName evidence="2">Uncharacterized protein</fullName>
    </submittedName>
</protein>
<evidence type="ECO:0000313" key="2">
    <source>
        <dbReference type="EMBL" id="KAK6177245.1"/>
    </source>
</evidence>
<feature type="region of interest" description="Disordered" evidence="1">
    <location>
        <begin position="67"/>
        <end position="99"/>
    </location>
</feature>
<dbReference type="AlphaFoldDB" id="A0AAN8JL08"/>
<proteinExistence type="predicted"/>
<gene>
    <name evidence="2" type="ORF">SNE40_015381</name>
</gene>